<evidence type="ECO:0000313" key="1">
    <source>
        <dbReference type="EMBL" id="BCM29384.1"/>
    </source>
</evidence>
<evidence type="ECO:0000313" key="2">
    <source>
        <dbReference type="Proteomes" id="UP000593858"/>
    </source>
</evidence>
<proteinExistence type="predicted"/>
<gene>
    <name evidence="1" type="ORF">NCT2020_1270</name>
</gene>
<reference evidence="1 2" key="1">
    <citation type="submission" date="2020-10" db="EMBL/GenBank/DDBJ databases">
        <title>Characterization and genome structure of virulent phage vB_EkoM5VN to control Enterobacter kobei M4-VN isolated from plant soft rot.</title>
        <authorList>
            <person name="Thanh N.C."/>
            <person name="Fujino Y."/>
            <person name="Iiyama K."/>
            <person name="Hiromasa Y."/>
            <person name="Iwamoto T."/>
            <person name="Doi K."/>
        </authorList>
    </citation>
    <scope>NUCLEOTIDE SEQUENCE [LARGE SCALE GENOMIC DNA]</scope>
    <source>
        <strain evidence="2">vB_EkoM5VN</strain>
    </source>
</reference>
<name>A0A7I8HNF3_9CAUD</name>
<sequence>MVMANCTPMKLPKHTTLLTREKLHSVEWSPLDVMVFDLESKIINAHVNGLSIFSVEFEKIRGYNEACKDKLRVMVEAMGYIVTIEDNKMWIAL</sequence>
<accession>A0A7I8HNF3</accession>
<dbReference type="Proteomes" id="UP000593858">
    <property type="component" value="Genome"/>
</dbReference>
<organism evidence="1 2">
    <name type="scientific">Enterobacter phage vB_EkoM5VN</name>
    <dbReference type="NCBI Taxonomy" id="2771379"/>
    <lineage>
        <taxon>Viruses</taxon>
        <taxon>Duplodnaviria</taxon>
        <taxon>Heunggongvirae</taxon>
        <taxon>Uroviricota</taxon>
        <taxon>Caudoviricetes</taxon>
        <taxon>Pantevenvirales</taxon>
        <taxon>Straboviridae</taxon>
        <taxon>Pseudotevenvirus</taxon>
        <taxon>Pseudotevenvirus leb</taxon>
    </lineage>
</organism>
<dbReference type="EMBL" id="LC589952">
    <property type="protein sequence ID" value="BCM29384.1"/>
    <property type="molecule type" value="Genomic_DNA"/>
</dbReference>
<protein>
    <submittedName>
        <fullName evidence="1">Uncharacterized protein</fullName>
    </submittedName>
</protein>